<evidence type="ECO:0008006" key="2">
    <source>
        <dbReference type="Google" id="ProtNLM"/>
    </source>
</evidence>
<dbReference type="AlphaFoldDB" id="A0A6C0BUS8"/>
<proteinExistence type="predicted"/>
<evidence type="ECO:0000313" key="1">
    <source>
        <dbReference type="EMBL" id="QHS95996.1"/>
    </source>
</evidence>
<sequence length="259" mass="30478">MRITKHITFFNSPKLRYRYNHINRIIKEVCSYPYETDIFIHTNEDVKPHYLKKNTNGKIQVIVHDFSNGNPLYLPWSCRSFLKEQKNDYDIFIYIEDDMLIPVSALNYWLQHKDDLIKHSFNLGFLRIETDIDGNEYMVDIIRKLDQNNTVVINGKNYVINNVNTYVASWIYDKNEFNVFLNSPYYNGNGNIPNYDVQAAAGVGLHGDGMSRYKKTIIPFDSDTKQLDPSCRIYHIDNVYLYKHDECDSSTILFKDALQ</sequence>
<accession>A0A6C0BUS8</accession>
<reference evidence="1" key="1">
    <citation type="journal article" date="2020" name="Nature">
        <title>Giant virus diversity and host interactions through global metagenomics.</title>
        <authorList>
            <person name="Schulz F."/>
            <person name="Roux S."/>
            <person name="Paez-Espino D."/>
            <person name="Jungbluth S."/>
            <person name="Walsh D.A."/>
            <person name="Denef V.J."/>
            <person name="McMahon K.D."/>
            <person name="Konstantinidis K.T."/>
            <person name="Eloe-Fadrosh E.A."/>
            <person name="Kyrpides N.C."/>
            <person name="Woyke T."/>
        </authorList>
    </citation>
    <scope>NUCLEOTIDE SEQUENCE</scope>
    <source>
        <strain evidence="1">GVMAG-M-3300019093-7</strain>
    </source>
</reference>
<dbReference type="EMBL" id="MN739261">
    <property type="protein sequence ID" value="QHS95996.1"/>
    <property type="molecule type" value="Genomic_DNA"/>
</dbReference>
<organism evidence="1">
    <name type="scientific">viral metagenome</name>
    <dbReference type="NCBI Taxonomy" id="1070528"/>
    <lineage>
        <taxon>unclassified sequences</taxon>
        <taxon>metagenomes</taxon>
        <taxon>organismal metagenomes</taxon>
    </lineage>
</organism>
<name>A0A6C0BUS8_9ZZZZ</name>
<protein>
    <recommendedName>
        <fullName evidence="2">Glycosyltransferase 2-like domain-containing protein</fullName>
    </recommendedName>
</protein>